<evidence type="ECO:0000256" key="1">
    <source>
        <dbReference type="SAM" id="Phobius"/>
    </source>
</evidence>
<dbReference type="EMBL" id="FPHU01000109">
    <property type="protein sequence ID" value="SFV80777.1"/>
    <property type="molecule type" value="Genomic_DNA"/>
</dbReference>
<keyword evidence="1" id="KW-0472">Membrane</keyword>
<gene>
    <name evidence="2" type="ORF">MNB_SUP05-13-506</name>
</gene>
<reference evidence="2" key="1">
    <citation type="submission" date="2016-10" db="EMBL/GenBank/DDBJ databases">
        <authorList>
            <person name="de Groot N.N."/>
        </authorList>
    </citation>
    <scope>NUCLEOTIDE SEQUENCE</scope>
</reference>
<evidence type="ECO:0000313" key="2">
    <source>
        <dbReference type="EMBL" id="SFV80777.1"/>
    </source>
</evidence>
<feature type="transmembrane region" description="Helical" evidence="1">
    <location>
        <begin position="24"/>
        <end position="44"/>
    </location>
</feature>
<keyword evidence="1" id="KW-0812">Transmembrane</keyword>
<accession>A0A1W1DHG9</accession>
<feature type="transmembrane region" description="Helical" evidence="1">
    <location>
        <begin position="132"/>
        <end position="151"/>
    </location>
</feature>
<name>A0A1W1DHG9_9ZZZZ</name>
<organism evidence="2">
    <name type="scientific">hydrothermal vent metagenome</name>
    <dbReference type="NCBI Taxonomy" id="652676"/>
    <lineage>
        <taxon>unclassified sequences</taxon>
        <taxon>metagenomes</taxon>
        <taxon>ecological metagenomes</taxon>
    </lineage>
</organism>
<protein>
    <submittedName>
        <fullName evidence="2">Adenylylsulfate reductase membrane anchor</fullName>
    </submittedName>
</protein>
<feature type="transmembrane region" description="Helical" evidence="1">
    <location>
        <begin position="171"/>
        <end position="188"/>
    </location>
</feature>
<dbReference type="AlphaFoldDB" id="A0A1W1DHG9"/>
<sequence>MIDITKTPIADLPTAAISISYETMQMFVVLMIAFVIVMTVIDMVHKKSAKFFYENAAKGKANATKELSAGDKAGIAVSTVVEDVVLSGEFCNFKRRLAHLLTMYGFVLFNAMTAIIIFGGAEAAANALYSQLWHLGAIMLAVGGWWFWLFIRVDVRAEANKWYNISQMDMFSISLIATSTFALIWSYVGGGTGATFFLFILSAVSLFAGVLWSKFSHMFFKPFAAYDKRTTKADGSYMNLPTITRDDPEQQKRHSMELLVDAPMNMGLGIKREPPSHY</sequence>
<feature type="transmembrane region" description="Helical" evidence="1">
    <location>
        <begin position="194"/>
        <end position="212"/>
    </location>
</feature>
<feature type="transmembrane region" description="Helical" evidence="1">
    <location>
        <begin position="97"/>
        <end position="120"/>
    </location>
</feature>
<proteinExistence type="predicted"/>
<keyword evidence="1" id="KW-1133">Transmembrane helix</keyword>